<dbReference type="InterPro" id="IPR036397">
    <property type="entry name" value="RNaseH_sf"/>
</dbReference>
<dbReference type="InterPro" id="IPR044730">
    <property type="entry name" value="RNase_H-like_dom_plant"/>
</dbReference>
<dbReference type="AlphaFoldDB" id="A0A200PSR9"/>
<organism evidence="2 3">
    <name type="scientific">Macleaya cordata</name>
    <name type="common">Five-seeded plume-poppy</name>
    <name type="synonym">Bocconia cordata</name>
    <dbReference type="NCBI Taxonomy" id="56857"/>
    <lineage>
        <taxon>Eukaryota</taxon>
        <taxon>Viridiplantae</taxon>
        <taxon>Streptophyta</taxon>
        <taxon>Embryophyta</taxon>
        <taxon>Tracheophyta</taxon>
        <taxon>Spermatophyta</taxon>
        <taxon>Magnoliopsida</taxon>
        <taxon>Ranunculales</taxon>
        <taxon>Papaveraceae</taxon>
        <taxon>Papaveroideae</taxon>
        <taxon>Macleaya</taxon>
    </lineage>
</organism>
<dbReference type="InParanoid" id="A0A200PSR9"/>
<dbReference type="PANTHER" id="PTHR47723:SF24">
    <property type="entry name" value="RNASE H TYPE-1 DOMAIN-CONTAINING PROTEIN"/>
    <property type="match status" value="1"/>
</dbReference>
<dbReference type="Proteomes" id="UP000195402">
    <property type="component" value="Unassembled WGS sequence"/>
</dbReference>
<protein>
    <submittedName>
        <fullName evidence="2">Ribonuclease H domain</fullName>
    </submittedName>
</protein>
<keyword evidence="3" id="KW-1185">Reference proteome</keyword>
<comment type="caution">
    <text evidence="2">The sequence shown here is derived from an EMBL/GenBank/DDBJ whole genome shotgun (WGS) entry which is preliminary data.</text>
</comment>
<evidence type="ECO:0000259" key="1">
    <source>
        <dbReference type="Pfam" id="PF13456"/>
    </source>
</evidence>
<proteinExistence type="predicted"/>
<dbReference type="OMA" id="CKSAYLT"/>
<gene>
    <name evidence="2" type="ORF">BVC80_1653g21</name>
</gene>
<dbReference type="GO" id="GO:0004523">
    <property type="term" value="F:RNA-DNA hybrid ribonuclease activity"/>
    <property type="evidence" value="ECO:0007669"/>
    <property type="project" value="InterPro"/>
</dbReference>
<evidence type="ECO:0000313" key="2">
    <source>
        <dbReference type="EMBL" id="OVA01250.1"/>
    </source>
</evidence>
<dbReference type="CDD" id="cd06222">
    <property type="entry name" value="RNase_H_like"/>
    <property type="match status" value="1"/>
</dbReference>
<dbReference type="InterPro" id="IPR053151">
    <property type="entry name" value="RNase_H-like"/>
</dbReference>
<dbReference type="EMBL" id="MVGT01004145">
    <property type="protein sequence ID" value="OVA01250.1"/>
    <property type="molecule type" value="Genomic_DNA"/>
</dbReference>
<reference evidence="2 3" key="1">
    <citation type="journal article" date="2017" name="Mol. Plant">
        <title>The Genome of Medicinal Plant Macleaya cordata Provides New Insights into Benzylisoquinoline Alkaloids Metabolism.</title>
        <authorList>
            <person name="Liu X."/>
            <person name="Liu Y."/>
            <person name="Huang P."/>
            <person name="Ma Y."/>
            <person name="Qing Z."/>
            <person name="Tang Q."/>
            <person name="Cao H."/>
            <person name="Cheng P."/>
            <person name="Zheng Y."/>
            <person name="Yuan Z."/>
            <person name="Zhou Y."/>
            <person name="Liu J."/>
            <person name="Tang Z."/>
            <person name="Zhuo Y."/>
            <person name="Zhang Y."/>
            <person name="Yu L."/>
            <person name="Huang J."/>
            <person name="Yang P."/>
            <person name="Peng Q."/>
            <person name="Zhang J."/>
            <person name="Jiang W."/>
            <person name="Zhang Z."/>
            <person name="Lin K."/>
            <person name="Ro D.K."/>
            <person name="Chen X."/>
            <person name="Xiong X."/>
            <person name="Shang Y."/>
            <person name="Huang S."/>
            <person name="Zeng J."/>
        </authorList>
    </citation>
    <scope>NUCLEOTIDE SEQUENCE [LARGE SCALE GENOMIC DNA]</scope>
    <source>
        <strain evidence="3">cv. BLH2017</strain>
        <tissue evidence="2">Root</tissue>
    </source>
</reference>
<evidence type="ECO:0000313" key="3">
    <source>
        <dbReference type="Proteomes" id="UP000195402"/>
    </source>
</evidence>
<dbReference type="Pfam" id="PF13456">
    <property type="entry name" value="RVT_3"/>
    <property type="match status" value="1"/>
</dbReference>
<accession>A0A200PSR9</accession>
<dbReference type="InterPro" id="IPR002156">
    <property type="entry name" value="RNaseH_domain"/>
</dbReference>
<feature type="domain" description="RNase H type-1" evidence="1">
    <location>
        <begin position="314"/>
        <end position="420"/>
    </location>
</feature>
<dbReference type="GO" id="GO:0003676">
    <property type="term" value="F:nucleic acid binding"/>
    <property type="evidence" value="ECO:0007669"/>
    <property type="project" value="InterPro"/>
</dbReference>
<dbReference type="Gene3D" id="3.30.420.10">
    <property type="entry name" value="Ribonuclease H-like superfamily/Ribonuclease H"/>
    <property type="match status" value="1"/>
</dbReference>
<dbReference type="InterPro" id="IPR012337">
    <property type="entry name" value="RNaseH-like_sf"/>
</dbReference>
<sequence length="427" mass="49106">MIARNAWRLVEEPDSIWGRVLKGKYFRNSDFIYSKCPTSASWAWKCLHTIKEKIKPFISWIVGDGKFIDPWCDRWVPDIGVPLPKENTSPDPNLKVADFIDQESRMWNRRKLQTHFDQSSFEKIVRIPLSSTNTPDRRAWDLTRDGRFTTKSAYVGLNAIPVRAILNQRMNVGDILCPRCHLEAETIIHALVTCPHVSRIWFLSRLNAHTDQFKDKSIGDWLRYWCDLNPLNANLDLSQEFLFVACLLWAIWNSRNTLIHKNHNEPMQTILAQASRMIPTVSNSCATNSRFRNANSDTHTSTTSPPTTGWIKINTDGAWNPISKEGGSGVVVRDSTRNFIFAAAIYDMFSSAEEAEIRAIWIVVKKAKEQNYRNVEIEGDAKAVLEQLRKGDFNGTWSTDAFLKDIKSWTPYFENIVFTLFQELVTL</sequence>
<dbReference type="SUPFAM" id="SSF53098">
    <property type="entry name" value="Ribonuclease H-like"/>
    <property type="match status" value="1"/>
</dbReference>
<dbReference type="OrthoDB" id="1938822at2759"/>
<name>A0A200PSR9_MACCD</name>
<dbReference type="PANTHER" id="PTHR47723">
    <property type="entry name" value="OS05G0353850 PROTEIN"/>
    <property type="match status" value="1"/>
</dbReference>